<keyword evidence="2" id="KW-0472">Membrane</keyword>
<evidence type="ECO:0000313" key="5">
    <source>
        <dbReference type="EMBL" id="MCJ8211016.1"/>
    </source>
</evidence>
<dbReference type="InterPro" id="IPR019554">
    <property type="entry name" value="Soluble_ligand-bd"/>
</dbReference>
<organism evidence="5 6">
    <name type="scientific">Mucilaginibacter straminoryzae</name>
    <dbReference type="NCBI Taxonomy" id="2932774"/>
    <lineage>
        <taxon>Bacteria</taxon>
        <taxon>Pseudomonadati</taxon>
        <taxon>Bacteroidota</taxon>
        <taxon>Sphingobacteriia</taxon>
        <taxon>Sphingobacteriales</taxon>
        <taxon>Sphingobacteriaceae</taxon>
        <taxon>Mucilaginibacter</taxon>
    </lineage>
</organism>
<dbReference type="PANTHER" id="PTHR33619:SF3">
    <property type="entry name" value="POLYSACCHARIDE EXPORT PROTEIN GFCE-RELATED"/>
    <property type="match status" value="1"/>
</dbReference>
<comment type="caution">
    <text evidence="5">The sequence shown here is derived from an EMBL/GenBank/DDBJ whole genome shotgun (WGS) entry which is preliminary data.</text>
</comment>
<dbReference type="Pfam" id="PF10531">
    <property type="entry name" value="SLBB"/>
    <property type="match status" value="1"/>
</dbReference>
<dbReference type="InterPro" id="IPR003715">
    <property type="entry name" value="Poly_export_N"/>
</dbReference>
<dbReference type="GO" id="GO:0015159">
    <property type="term" value="F:polysaccharide transmembrane transporter activity"/>
    <property type="evidence" value="ECO:0007669"/>
    <property type="project" value="InterPro"/>
</dbReference>
<dbReference type="PANTHER" id="PTHR33619">
    <property type="entry name" value="POLYSACCHARIDE EXPORT PROTEIN GFCE-RELATED"/>
    <property type="match status" value="1"/>
</dbReference>
<dbReference type="PROSITE" id="PS51257">
    <property type="entry name" value="PROKAR_LIPOPROTEIN"/>
    <property type="match status" value="1"/>
</dbReference>
<dbReference type="RefSeq" id="WP_245131199.1">
    <property type="nucleotide sequence ID" value="NZ_JALJEJ010000007.1"/>
</dbReference>
<evidence type="ECO:0000259" key="3">
    <source>
        <dbReference type="Pfam" id="PF02563"/>
    </source>
</evidence>
<dbReference type="Proteomes" id="UP001139450">
    <property type="component" value="Unassembled WGS sequence"/>
</dbReference>
<keyword evidence="1" id="KW-0732">Signal</keyword>
<evidence type="ECO:0000256" key="2">
    <source>
        <dbReference type="SAM" id="Phobius"/>
    </source>
</evidence>
<evidence type="ECO:0000313" key="6">
    <source>
        <dbReference type="Proteomes" id="UP001139450"/>
    </source>
</evidence>
<keyword evidence="6" id="KW-1185">Reference proteome</keyword>
<feature type="domain" description="Polysaccharide export protein N-terminal" evidence="3">
    <location>
        <begin position="57"/>
        <end position="144"/>
    </location>
</feature>
<dbReference type="InterPro" id="IPR049712">
    <property type="entry name" value="Poly_export"/>
</dbReference>
<dbReference type="Pfam" id="PF02563">
    <property type="entry name" value="Poly_export"/>
    <property type="match status" value="1"/>
</dbReference>
<gene>
    <name evidence="5" type="ORF">MUY27_14955</name>
</gene>
<proteinExistence type="predicted"/>
<keyword evidence="2" id="KW-1133">Transmembrane helix</keyword>
<feature type="domain" description="Soluble ligand binding" evidence="4">
    <location>
        <begin position="148"/>
        <end position="202"/>
    </location>
</feature>
<reference evidence="5" key="1">
    <citation type="submission" date="2022-04" db="EMBL/GenBank/DDBJ databases">
        <title>Mucilaginibacter sp. RS28 isolated from freshwater.</title>
        <authorList>
            <person name="Ko S.-R."/>
        </authorList>
    </citation>
    <scope>NUCLEOTIDE SEQUENCE</scope>
    <source>
        <strain evidence="5">RS28</strain>
    </source>
</reference>
<protein>
    <submittedName>
        <fullName evidence="5">Polysaccharide export protein</fullName>
    </submittedName>
</protein>
<dbReference type="EMBL" id="JALJEJ010000007">
    <property type="protein sequence ID" value="MCJ8211016.1"/>
    <property type="molecule type" value="Genomic_DNA"/>
</dbReference>
<dbReference type="AlphaFoldDB" id="A0A9X1X4U8"/>
<sequence length="265" mass="29288">MKTTATALMKYGKILLTLLVFSIVISGCASYDKIPYFQDLSRANISSEDINNFSLHTIQPLDRVAISVTSLNQDAANVFNNNVPNAGTTSSEPTYGYTVDQNGEVMLPLVGKIKVSGQTTEQLSAQLTQQLATYLSKPNVYVRIVNFRVAVLGDVMRPNVYTSPSERLTITEALSLAGDLNITAKRDDIILVREMDGKRTYVPIDLTSKKLFQSPYFYLKSNDLIFVQPSKLKLQNNDTGYQKAALIISALSLVAITVSLFVYNH</sequence>
<feature type="transmembrane region" description="Helical" evidence="2">
    <location>
        <begin position="244"/>
        <end position="263"/>
    </location>
</feature>
<dbReference type="Gene3D" id="3.30.1950.10">
    <property type="entry name" value="wza like domain"/>
    <property type="match status" value="1"/>
</dbReference>
<evidence type="ECO:0000256" key="1">
    <source>
        <dbReference type="ARBA" id="ARBA00022729"/>
    </source>
</evidence>
<keyword evidence="2" id="KW-0812">Transmembrane</keyword>
<accession>A0A9X1X4U8</accession>
<evidence type="ECO:0000259" key="4">
    <source>
        <dbReference type="Pfam" id="PF10531"/>
    </source>
</evidence>
<name>A0A9X1X4U8_9SPHI</name>